<dbReference type="EMBL" id="JBBCAQ010000037">
    <property type="protein sequence ID" value="KAK7574497.1"/>
    <property type="molecule type" value="Genomic_DNA"/>
</dbReference>
<feature type="compositionally biased region" description="Basic and acidic residues" evidence="2">
    <location>
        <begin position="1279"/>
        <end position="1290"/>
    </location>
</feature>
<keyword evidence="3" id="KW-1133">Transmembrane helix</keyword>
<organism evidence="4 5">
    <name type="scientific">Parthenolecanium corni</name>
    <dbReference type="NCBI Taxonomy" id="536013"/>
    <lineage>
        <taxon>Eukaryota</taxon>
        <taxon>Metazoa</taxon>
        <taxon>Ecdysozoa</taxon>
        <taxon>Arthropoda</taxon>
        <taxon>Hexapoda</taxon>
        <taxon>Insecta</taxon>
        <taxon>Pterygota</taxon>
        <taxon>Neoptera</taxon>
        <taxon>Paraneoptera</taxon>
        <taxon>Hemiptera</taxon>
        <taxon>Sternorrhyncha</taxon>
        <taxon>Coccoidea</taxon>
        <taxon>Coccidae</taxon>
        <taxon>Parthenolecanium</taxon>
    </lineage>
</organism>
<name>A0AAN9XYM9_9HEMI</name>
<feature type="compositionally biased region" description="Polar residues" evidence="2">
    <location>
        <begin position="1802"/>
        <end position="1817"/>
    </location>
</feature>
<feature type="compositionally biased region" description="Basic and acidic residues" evidence="2">
    <location>
        <begin position="1180"/>
        <end position="1204"/>
    </location>
</feature>
<proteinExistence type="predicted"/>
<feature type="transmembrane region" description="Helical" evidence="3">
    <location>
        <begin position="26"/>
        <end position="44"/>
    </location>
</feature>
<gene>
    <name evidence="4" type="ORF">V9T40_011688</name>
</gene>
<feature type="region of interest" description="Disordered" evidence="2">
    <location>
        <begin position="1802"/>
        <end position="1828"/>
    </location>
</feature>
<evidence type="ECO:0000256" key="1">
    <source>
        <dbReference type="SAM" id="Coils"/>
    </source>
</evidence>
<comment type="caution">
    <text evidence="4">The sequence shown here is derived from an EMBL/GenBank/DDBJ whole genome shotgun (WGS) entry which is preliminary data.</text>
</comment>
<feature type="region of interest" description="Disordered" evidence="2">
    <location>
        <begin position="1180"/>
        <end position="1290"/>
    </location>
</feature>
<accession>A0AAN9XYM9</accession>
<keyword evidence="1" id="KW-0175">Coiled coil</keyword>
<feature type="region of interest" description="Disordered" evidence="2">
    <location>
        <begin position="1123"/>
        <end position="1162"/>
    </location>
</feature>
<evidence type="ECO:0000256" key="2">
    <source>
        <dbReference type="SAM" id="MobiDB-lite"/>
    </source>
</evidence>
<protein>
    <submittedName>
        <fullName evidence="4">Uncharacterized protein</fullName>
    </submittedName>
</protein>
<feature type="compositionally biased region" description="Polar residues" evidence="2">
    <location>
        <begin position="1253"/>
        <end position="1265"/>
    </location>
</feature>
<feature type="compositionally biased region" description="Basic and acidic residues" evidence="2">
    <location>
        <begin position="1090"/>
        <end position="1101"/>
    </location>
</feature>
<dbReference type="Proteomes" id="UP001367676">
    <property type="component" value="Unassembled WGS sequence"/>
</dbReference>
<evidence type="ECO:0000256" key="3">
    <source>
        <dbReference type="SAM" id="Phobius"/>
    </source>
</evidence>
<keyword evidence="3" id="KW-0472">Membrane</keyword>
<evidence type="ECO:0000313" key="5">
    <source>
        <dbReference type="Proteomes" id="UP001367676"/>
    </source>
</evidence>
<keyword evidence="5" id="KW-1185">Reference proteome</keyword>
<feature type="coiled-coil region" evidence="1">
    <location>
        <begin position="71"/>
        <end position="98"/>
    </location>
</feature>
<feature type="region of interest" description="Disordered" evidence="2">
    <location>
        <begin position="1024"/>
        <end position="1101"/>
    </location>
</feature>
<evidence type="ECO:0000313" key="4">
    <source>
        <dbReference type="EMBL" id="KAK7574497.1"/>
    </source>
</evidence>
<feature type="compositionally biased region" description="Basic and acidic residues" evidence="2">
    <location>
        <begin position="1224"/>
        <end position="1237"/>
    </location>
</feature>
<sequence>MEKRDSIELESLDLVMPRKPCRKWHILNVIVLVTVLGLAAWTMISPSRPNTTLSSVPKIEDEIYEMTTKVISEAETILQDIRKQANHMNRKNRESANRFVVQIWNAVKDHKKLGIDRVNKMIQVGIDNIKFELNALETTTQNSASILVDMAQKDIQRVEDSVSSFGDTNIIETLEEALVKVHKCIENLWKDLDEMYTYHVFYSSKAIGNKVENMTTNIIKFLRPEREYRDPKIRYEHVKICYNISQANVETASTLEKALRLEDNLYNTTNTILNLQSLYSDADEHAKTVIQESTALLEKYEKTSQDFINDLLRDYYYFLGTAIRNQAEALYPQCKRLVINAWKATVENQYTRFISITANRTLIKDEHRSRIVDDVNKSLKSLGDKFRMKAAQMTNETVKNRFIDRAQFEDLNTLMKNRFENATQVINSLYTSGLYCVSENLRFDVEFIVDQRIPFLSALTDQNYLPMDACPVAVEFRDYMSRLLNDLVNKNGIDDLDRLLPSSGQALSSEGRQVTGPQPRFLNNLDFKNIYKQYSLTALSPSKIEDEIFKTTMRVISETEVVLKEVRQQADVMCQKNREAALKYVTEIRDSMKDRTKIGAEKVNQVIEENLSSIRVQLLALETTTKDIFNGLVDIFQSDVNDTMNSLSAADEQNLTSALHKAISQAEYEVHSMWNDIDQMYTFYSTYTTDMIQNKGENITDRINGLVASQRRYCDCFLYERVSMCYNISLANIETSKTIEKLVHVINNLYNTTNTVDKLHYMHPDADEHALSVINDSTSMLDKYKKSSQEMLETLIADHYCFLGSAVRHTSEQTYPHIKRFILRSWRSAIEKASSYMNSTLTVDPLIKDEYRHRIIDDSKESLRKLGDLIKTKASLLQDEATKNSFIEKADFKELGYLMESRFKNVTEVINTAYKQDLWCASETMKYNVQFIVDQKVPFVSSLSIQNYLPTDVCPLAVDFSNFIRRLLNTDLFKDSGNDMLDRLLPEHGEAVTVNDVAQIDDNNTSSAEDTSIHISILLLGDEPTEDEQKTVAGKTTSTQLVPSDDLDKNGGHPVVEPKPFLGGETIATSDYKSDKTKPNEPVLNYNVEPKPDGYKEEEPKDEAIKAETTIPDMNQNVIESKVSAESNESEGGKSSKEQTFEPQQPSQILLPPNIQPVPIEPIGESLLAMNGKLFDVEDELKLRPQETPSKERQGSLVKPEKVDVSTQTEEPVKAMQQDTEAAGSHERILDEAKKSEMSGAEGLKPQVDDKNVQNNSHQKSAASSEQDDGSAHSFLSTETEHVTDSQESDKIKEKFKNVVNRVGKMVFQQDKNDIKDELYKNTLKVVFEAEAVLYRVGEKVKNLSQENEASAFKYAVDLREAMQEKTITGIEKVKYIIEDNLRIIKNELVVLELTAQDIFKGQVHNFETNIDNIIATLSAANTENLEQTLDNAISQAREEVHIMWKYMEHIYTKFAVYSDEIIHEKVQNMTTGINRWINMQGKYNTSVQYKRASMCYNIGLANVEISKTIKTVVEVMDTLYNATKTIYDKQALLTDAGQHTLTIIDESKLSLVKTERKCHKLLNRILEDVFCFLGSAVRYAVEKTHPWVQKYIFRRWKASIEYANSVFDSNFSIEPMIKDEYSREITKNVGEILEKLGDVIEMKAVLLQDEVTEKKYIEKAKFDDLSTVMKNKYQNVTDVTHYLMATSLASVVNHVEKSVKEIVDQKLPSLSTLSIKNYLLTDICPKSADFMDYSIQYLDNIIYKHGENETDPEVPTEGTQNVNEKIYSENKVVGDNLIPSISNTRFRKVDSLSANNAISSDLSTAGSSQKENTDLQALQFFPEDEKK</sequence>
<feature type="compositionally biased region" description="Basic and acidic residues" evidence="2">
    <location>
        <begin position="1131"/>
        <end position="1140"/>
    </location>
</feature>
<keyword evidence="3" id="KW-0812">Transmembrane</keyword>
<reference evidence="4 5" key="1">
    <citation type="submission" date="2024-03" db="EMBL/GenBank/DDBJ databases">
        <title>Adaptation during the transition from Ophiocordyceps entomopathogen to insect associate is accompanied by gene loss and intensified selection.</title>
        <authorList>
            <person name="Ward C.M."/>
            <person name="Onetto C.A."/>
            <person name="Borneman A.R."/>
        </authorList>
    </citation>
    <scope>NUCLEOTIDE SEQUENCE [LARGE SCALE GENOMIC DNA]</scope>
    <source>
        <strain evidence="4">AWRI1</strain>
        <tissue evidence="4">Single Adult Female</tissue>
    </source>
</reference>